<feature type="domain" description="CULT" evidence="2">
    <location>
        <begin position="38"/>
        <end position="136"/>
    </location>
</feature>
<evidence type="ECO:0000313" key="3">
    <source>
        <dbReference type="EMBL" id="SMD05117.1"/>
    </source>
</evidence>
<dbReference type="AlphaFoldDB" id="A0A1W2E6I2"/>
<keyword evidence="4" id="KW-1185">Reference proteome</keyword>
<reference evidence="3 4" key="1">
    <citation type="submission" date="2017-04" db="EMBL/GenBank/DDBJ databases">
        <authorList>
            <person name="Afonso C.L."/>
            <person name="Miller P.J."/>
            <person name="Scott M.A."/>
            <person name="Spackman E."/>
            <person name="Goraichik I."/>
            <person name="Dimitrov K.M."/>
            <person name="Suarez D.L."/>
            <person name="Swayne D.E."/>
        </authorList>
    </citation>
    <scope>NUCLEOTIDE SEQUENCE [LARGE SCALE GENOMIC DNA]</scope>
    <source>
        <strain evidence="3 4">DSM 3385</strain>
    </source>
</reference>
<sequence>MCDQNTPICFKHLPDKTDPVAPPSQQSREESQEDEVFDRGILCAACGHLITHGNEEISINGAHRHVFANPYGLVFETACYKKAMGCVVTGQPSDEFTWFPGYRWQIAHCRGCFNHLGWRFSSASNVFFCLISHQLI</sequence>
<dbReference type="PROSITE" id="PS51788">
    <property type="entry name" value="CULT"/>
    <property type="match status" value="1"/>
</dbReference>
<organism evidence="3 4">
    <name type="scientific">Desulfocicer vacuolatum DSM 3385</name>
    <dbReference type="NCBI Taxonomy" id="1121400"/>
    <lineage>
        <taxon>Bacteria</taxon>
        <taxon>Pseudomonadati</taxon>
        <taxon>Thermodesulfobacteriota</taxon>
        <taxon>Desulfobacteria</taxon>
        <taxon>Desulfobacterales</taxon>
        <taxon>Desulfobacteraceae</taxon>
        <taxon>Desulfocicer</taxon>
    </lineage>
</organism>
<dbReference type="OrthoDB" id="6197001at2"/>
<dbReference type="InterPro" id="IPR034750">
    <property type="entry name" value="CULT"/>
</dbReference>
<accession>A0A1W2E6I2</accession>
<dbReference type="STRING" id="1121400.SAMN02746065_12513"/>
<dbReference type="FunFam" id="2.170.150.20:FF:000007">
    <property type="entry name" value="Protein cereblon"/>
    <property type="match status" value="1"/>
</dbReference>
<dbReference type="CDD" id="cd15777">
    <property type="entry name" value="CRBN_C_like"/>
    <property type="match status" value="1"/>
</dbReference>
<evidence type="ECO:0000313" key="4">
    <source>
        <dbReference type="Proteomes" id="UP000192418"/>
    </source>
</evidence>
<dbReference type="EMBL" id="FWXY01000025">
    <property type="protein sequence ID" value="SMD05117.1"/>
    <property type="molecule type" value="Genomic_DNA"/>
</dbReference>
<feature type="region of interest" description="Disordered" evidence="1">
    <location>
        <begin position="13"/>
        <end position="33"/>
    </location>
</feature>
<dbReference type="Gene3D" id="2.170.150.20">
    <property type="entry name" value="Peptide methionine sulfoxide reductase"/>
    <property type="match status" value="1"/>
</dbReference>
<protein>
    <recommendedName>
        <fullName evidence="2">CULT domain-containing protein</fullName>
    </recommendedName>
</protein>
<dbReference type="Proteomes" id="UP000192418">
    <property type="component" value="Unassembled WGS sequence"/>
</dbReference>
<evidence type="ECO:0000256" key="1">
    <source>
        <dbReference type="SAM" id="MobiDB-lite"/>
    </source>
</evidence>
<name>A0A1W2E6I2_9BACT</name>
<evidence type="ECO:0000259" key="2">
    <source>
        <dbReference type="PROSITE" id="PS51788"/>
    </source>
</evidence>
<gene>
    <name evidence="3" type="ORF">SAMN02746065_12513</name>
</gene>
<dbReference type="RefSeq" id="WP_084071300.1">
    <property type="nucleotide sequence ID" value="NZ_FWXY01000025.1"/>
</dbReference>
<proteinExistence type="predicted"/>